<evidence type="ECO:0000256" key="10">
    <source>
        <dbReference type="ARBA" id="ARBA00022989"/>
    </source>
</evidence>
<feature type="transmembrane region" description="Helical" evidence="14">
    <location>
        <begin position="581"/>
        <end position="604"/>
    </location>
</feature>
<evidence type="ECO:0000256" key="12">
    <source>
        <dbReference type="ARBA" id="ARBA00023180"/>
    </source>
</evidence>
<keyword evidence="11 14" id="KW-0472">Membrane</keyword>
<evidence type="ECO:0000256" key="13">
    <source>
        <dbReference type="PROSITE-ProRule" id="PRU00175"/>
    </source>
</evidence>
<dbReference type="GO" id="GO:0051033">
    <property type="term" value="F:RNA transmembrane transporter activity"/>
    <property type="evidence" value="ECO:0007669"/>
    <property type="project" value="TreeGrafter"/>
</dbReference>
<feature type="transmembrane region" description="Helical" evidence="14">
    <location>
        <begin position="757"/>
        <end position="776"/>
    </location>
</feature>
<comment type="caution">
    <text evidence="18">The sequence shown here is derived from an EMBL/GenBank/DDBJ whole genome shotgun (WGS) entry which is preliminary data.</text>
</comment>
<dbReference type="Pfam" id="PF13965">
    <property type="entry name" value="SID-1_RNA_chan"/>
    <property type="match status" value="1"/>
</dbReference>
<dbReference type="SUPFAM" id="SSF57850">
    <property type="entry name" value="RING/U-box"/>
    <property type="match status" value="1"/>
</dbReference>
<dbReference type="GO" id="GO:0005764">
    <property type="term" value="C:lysosome"/>
    <property type="evidence" value="ECO:0007669"/>
    <property type="project" value="TreeGrafter"/>
</dbReference>
<evidence type="ECO:0000256" key="6">
    <source>
        <dbReference type="ARBA" id="ARBA00022723"/>
    </source>
</evidence>
<feature type="chain" id="PRO_5043529597" evidence="15">
    <location>
        <begin position="22"/>
        <end position="1158"/>
    </location>
</feature>
<comment type="subcellular location">
    <subcellularLocation>
        <location evidence="2">Cytoplasm</location>
    </subcellularLocation>
    <subcellularLocation>
        <location evidence="1">Membrane</location>
        <topology evidence="1">Multi-pass membrane protein</topology>
    </subcellularLocation>
</comment>
<feature type="domain" description="MATH" evidence="17">
    <location>
        <begin position="1000"/>
        <end position="1145"/>
    </location>
</feature>
<keyword evidence="12" id="KW-0325">Glycoprotein</keyword>
<dbReference type="SMART" id="SM00184">
    <property type="entry name" value="RING"/>
    <property type="match status" value="1"/>
</dbReference>
<feature type="transmembrane region" description="Helical" evidence="14">
    <location>
        <begin position="392"/>
        <end position="415"/>
    </location>
</feature>
<evidence type="ECO:0000256" key="3">
    <source>
        <dbReference type="ARBA" id="ARBA00006618"/>
    </source>
</evidence>
<dbReference type="InterPro" id="IPR002083">
    <property type="entry name" value="MATH/TRAF_dom"/>
</dbReference>
<organism evidence="18 19">
    <name type="scientific">Oopsacas minuta</name>
    <dbReference type="NCBI Taxonomy" id="111878"/>
    <lineage>
        <taxon>Eukaryota</taxon>
        <taxon>Metazoa</taxon>
        <taxon>Porifera</taxon>
        <taxon>Hexactinellida</taxon>
        <taxon>Hexasterophora</taxon>
        <taxon>Lyssacinosida</taxon>
        <taxon>Leucopsacidae</taxon>
        <taxon>Oopsacas</taxon>
    </lineage>
</organism>
<evidence type="ECO:0000256" key="15">
    <source>
        <dbReference type="SAM" id="SignalP"/>
    </source>
</evidence>
<feature type="transmembrane region" description="Helical" evidence="14">
    <location>
        <begin position="670"/>
        <end position="690"/>
    </location>
</feature>
<evidence type="ECO:0000256" key="5">
    <source>
        <dbReference type="ARBA" id="ARBA00022692"/>
    </source>
</evidence>
<dbReference type="PROSITE" id="PS50089">
    <property type="entry name" value="ZF_RING_2"/>
    <property type="match status" value="1"/>
</dbReference>
<evidence type="ECO:0000313" key="19">
    <source>
        <dbReference type="Proteomes" id="UP001165289"/>
    </source>
</evidence>
<feature type="transmembrane region" description="Helical" evidence="14">
    <location>
        <begin position="452"/>
        <end position="471"/>
    </location>
</feature>
<dbReference type="GO" id="GO:0003725">
    <property type="term" value="F:double-stranded RNA binding"/>
    <property type="evidence" value="ECO:0007669"/>
    <property type="project" value="TreeGrafter"/>
</dbReference>
<keyword evidence="5 14" id="KW-0812">Transmembrane</keyword>
<evidence type="ECO:0000256" key="9">
    <source>
        <dbReference type="ARBA" id="ARBA00022833"/>
    </source>
</evidence>
<evidence type="ECO:0000256" key="7">
    <source>
        <dbReference type="ARBA" id="ARBA00022729"/>
    </source>
</evidence>
<dbReference type="Gene3D" id="2.60.210.10">
    <property type="entry name" value="Apoptosis, Tumor Necrosis Factor Receptor Associated Protein 2, Chain A"/>
    <property type="match status" value="1"/>
</dbReference>
<evidence type="ECO:0000256" key="11">
    <source>
        <dbReference type="ARBA" id="ARBA00023136"/>
    </source>
</evidence>
<sequence>MGLVNYTIWFGLLLIATEVYCDEFPITLNKIYSGSIQNGLANSYNFTREAGQTVRVRTFIPDKDLQLPLLISIEQRRSILSWTLPLNLTKFSQFSYHQVSRTLCSDYTNTSAVITIWVLTSSIQPIGYSLEVTAVSQFHLIPNTKMNSTSVSFSGGSPYYIKISFPDNSPSDVMKISLNSNDTSCVIASLQPAECPIDDLLSTVEYRGVYLTLKKTADFIFTKENDVINSTKQTVSRYLVLVSAPNERCNTSASLNYYRLEETGFSKKVDITVTLQMATWDYWSPVVILLVLILLPFFILISLFIIETVLIFKSKLLERHYPLIFYTPELENILPPVDDRLENNLLVQQDFTASTRGVDGMTRKEMKTTYNLEIITLHDLTRKEDKYLLKKYCLYLSSVLIVTMFYSLPALQVAIFRAILYNAGDNDLCYFNFKCAHPLDGAVSFNNIWSNIAYLVLGLIFVVLTAIKHIIRNDKYPREQEEKYRDYRKRGITPYYGFYYAMGFALMSEGLMSSIYHTCPSGINFQFDTTFMFIIALLSILKLHQNRHPDVSVSASTAFLLLGSLIILTAFGLLAHDNEFIIVRTFYALIVIGITIFLCLNIYFFSHPQLFFTSVFETIRARSLSVCARSIKNVFWPTVNRPRIVQIGIICSINTISLVGLYYYKLDAATALLMFIIFNLLAYIAYYWVMKLYYGELSHRPIVWLFSFLMSITSGFFFTIALVFFFSSVTNWQLPPSESRNLNKDCAFLDFYDNHDIWHVLSAFGLFFNFLSITMIDDNISDKPKDSDSDSEQELESNQTPVGEHLIKFLYVSLGDVEGGWDSDIFLESRDIKDEYSCTICTGIYRDPIMTRCGHLFCTTCFEKHKGRKITTNCPLDRKVLNATDYFADRFVKKLVEKLRVHCPLEKDSCPWSGQLCNVIEHVKICDYRLVLCRDCKMRIKRNELAMHENSHLKERCSLLSQQLIRVNLHSKSESINPSLIPLGAWAIVNKSLINRGNYITPFYWVVKNVIGQIESSKEIFSPPFLSSINGYQFCVRLNMSGHGNGSGTHLSLYLYIMKGPYDDQIVWPTKHGTFKATLMSQSVEGEDTPYYTKTASIGSHPAFRRKLDIVKKNTSAGWPMYIDFFDLMNERFYVEDSVVIMLDILFPQDSIFPSTIL</sequence>
<dbReference type="AlphaFoldDB" id="A0AAV7JSB9"/>
<dbReference type="SUPFAM" id="SSF49599">
    <property type="entry name" value="TRAF domain-like"/>
    <property type="match status" value="2"/>
</dbReference>
<feature type="transmembrane region" description="Helical" evidence="14">
    <location>
        <begin position="523"/>
        <end position="541"/>
    </location>
</feature>
<dbReference type="PANTHER" id="PTHR12185">
    <property type="entry name" value="SID1 TRANSMEMBRANE FAMILY MEMEBER"/>
    <property type="match status" value="1"/>
</dbReference>
<feature type="transmembrane region" description="Helical" evidence="14">
    <location>
        <begin position="282"/>
        <end position="312"/>
    </location>
</feature>
<reference evidence="18 19" key="1">
    <citation type="journal article" date="2023" name="BMC Biol.">
        <title>The compact genome of the sponge Oopsacas minuta (Hexactinellida) is lacking key metazoan core genes.</title>
        <authorList>
            <person name="Santini S."/>
            <person name="Schenkelaars Q."/>
            <person name="Jourda C."/>
            <person name="Duchesne M."/>
            <person name="Belahbib H."/>
            <person name="Rocher C."/>
            <person name="Selva M."/>
            <person name="Riesgo A."/>
            <person name="Vervoort M."/>
            <person name="Leys S.P."/>
            <person name="Kodjabachian L."/>
            <person name="Le Bivic A."/>
            <person name="Borchiellini C."/>
            <person name="Claverie J.M."/>
            <person name="Renard E."/>
        </authorList>
    </citation>
    <scope>NUCLEOTIDE SEQUENCE [LARGE SCALE GENOMIC DNA]</scope>
    <source>
        <strain evidence="18">SPO-2</strain>
    </source>
</reference>
<dbReference type="InterPro" id="IPR013083">
    <property type="entry name" value="Znf_RING/FYVE/PHD"/>
</dbReference>
<comment type="similarity">
    <text evidence="3">Belongs to the SID1 family.</text>
</comment>
<evidence type="ECO:0000256" key="1">
    <source>
        <dbReference type="ARBA" id="ARBA00004141"/>
    </source>
</evidence>
<name>A0AAV7JSB9_9METZ</name>
<keyword evidence="19" id="KW-1185">Reference proteome</keyword>
<keyword evidence="4" id="KW-0963">Cytoplasm</keyword>
<dbReference type="Proteomes" id="UP001165289">
    <property type="component" value="Unassembled WGS sequence"/>
</dbReference>
<keyword evidence="6" id="KW-0479">Metal-binding</keyword>
<dbReference type="Pfam" id="PF00097">
    <property type="entry name" value="zf-C3HC4"/>
    <property type="match status" value="1"/>
</dbReference>
<dbReference type="GO" id="GO:0005886">
    <property type="term" value="C:plasma membrane"/>
    <property type="evidence" value="ECO:0007669"/>
    <property type="project" value="TreeGrafter"/>
</dbReference>
<accession>A0AAV7JSB9</accession>
<feature type="transmembrane region" description="Helical" evidence="14">
    <location>
        <begin position="492"/>
        <end position="517"/>
    </location>
</feature>
<feature type="domain" description="RING-type" evidence="16">
    <location>
        <begin position="838"/>
        <end position="878"/>
    </location>
</feature>
<evidence type="ECO:0000256" key="4">
    <source>
        <dbReference type="ARBA" id="ARBA00022490"/>
    </source>
</evidence>
<dbReference type="Gene3D" id="3.30.40.10">
    <property type="entry name" value="Zinc/RING finger domain, C3HC4 (zinc finger)"/>
    <property type="match status" value="1"/>
</dbReference>
<dbReference type="InterPro" id="IPR018957">
    <property type="entry name" value="Znf_C3HC4_RING-type"/>
</dbReference>
<protein>
    <submittedName>
        <fullName evidence="18">SID1 transmembrane family member 1-like</fullName>
    </submittedName>
</protein>
<evidence type="ECO:0000313" key="18">
    <source>
        <dbReference type="EMBL" id="KAI6651764.1"/>
    </source>
</evidence>
<dbReference type="GO" id="GO:0008270">
    <property type="term" value="F:zinc ion binding"/>
    <property type="evidence" value="ECO:0007669"/>
    <property type="project" value="UniProtKB-KW"/>
</dbReference>
<dbReference type="InterPro" id="IPR025958">
    <property type="entry name" value="SID1_TM_fam"/>
</dbReference>
<dbReference type="EMBL" id="JAKMXF010000302">
    <property type="protein sequence ID" value="KAI6651764.1"/>
    <property type="molecule type" value="Genomic_DNA"/>
</dbReference>
<evidence type="ECO:0000259" key="16">
    <source>
        <dbReference type="PROSITE" id="PS50089"/>
    </source>
</evidence>
<keyword evidence="9" id="KW-0862">Zinc</keyword>
<evidence type="ECO:0000256" key="2">
    <source>
        <dbReference type="ARBA" id="ARBA00004496"/>
    </source>
</evidence>
<feature type="transmembrane region" description="Helical" evidence="14">
    <location>
        <begin position="702"/>
        <end position="726"/>
    </location>
</feature>
<dbReference type="PROSITE" id="PS50144">
    <property type="entry name" value="MATH"/>
    <property type="match status" value="1"/>
</dbReference>
<evidence type="ECO:0000256" key="8">
    <source>
        <dbReference type="ARBA" id="ARBA00022771"/>
    </source>
</evidence>
<dbReference type="PANTHER" id="PTHR12185:SF14">
    <property type="entry name" value="CHOLESTEROL UPTAKE PROTEIN 1"/>
    <property type="match status" value="1"/>
</dbReference>
<dbReference type="InterPro" id="IPR001841">
    <property type="entry name" value="Znf_RING"/>
</dbReference>
<keyword evidence="8 13" id="KW-0863">Zinc-finger</keyword>
<dbReference type="InterPro" id="IPR008974">
    <property type="entry name" value="TRAF-like"/>
</dbReference>
<evidence type="ECO:0000256" key="14">
    <source>
        <dbReference type="SAM" id="Phobius"/>
    </source>
</evidence>
<evidence type="ECO:0000259" key="17">
    <source>
        <dbReference type="PROSITE" id="PS50144"/>
    </source>
</evidence>
<proteinExistence type="inferred from homology"/>
<dbReference type="Pfam" id="PF22486">
    <property type="entry name" value="MATH_2"/>
    <property type="match status" value="1"/>
</dbReference>
<feature type="signal peptide" evidence="15">
    <location>
        <begin position="1"/>
        <end position="21"/>
    </location>
</feature>
<feature type="transmembrane region" description="Helical" evidence="14">
    <location>
        <begin position="644"/>
        <end position="664"/>
    </location>
</feature>
<gene>
    <name evidence="18" type="ORF">LOD99_5011</name>
</gene>
<keyword evidence="7 15" id="KW-0732">Signal</keyword>
<keyword evidence="10 14" id="KW-1133">Transmembrane helix</keyword>
<feature type="transmembrane region" description="Helical" evidence="14">
    <location>
        <begin position="553"/>
        <end position="575"/>
    </location>
</feature>